<dbReference type="AlphaFoldDB" id="A0A2S5A822"/>
<gene>
    <name evidence="3" type="ORF">C3L50_11005</name>
</gene>
<reference evidence="3 4" key="1">
    <citation type="submission" date="2018-01" db="EMBL/GenBank/DDBJ databases">
        <authorList>
            <person name="Gaut B.S."/>
            <person name="Morton B.R."/>
            <person name="Clegg M.T."/>
            <person name="Duvall M.R."/>
        </authorList>
    </citation>
    <scope>NUCLEOTIDE SEQUENCE [LARGE SCALE GENOMIC DNA]</scope>
    <source>
        <strain evidence="3 4">HR-AY</strain>
    </source>
</reference>
<evidence type="ECO:0000259" key="2">
    <source>
        <dbReference type="Pfam" id="PF14219"/>
    </source>
</evidence>
<keyword evidence="1" id="KW-0812">Transmembrane</keyword>
<accession>A0A2S5A822</accession>
<feature type="transmembrane region" description="Helical" evidence="1">
    <location>
        <begin position="14"/>
        <end position="34"/>
    </location>
</feature>
<evidence type="ECO:0000313" key="3">
    <source>
        <dbReference type="EMBL" id="POY38664.1"/>
    </source>
</evidence>
<dbReference type="Proteomes" id="UP000237310">
    <property type="component" value="Unassembled WGS sequence"/>
</dbReference>
<dbReference type="RefSeq" id="WP_103806239.1">
    <property type="nucleotide sequence ID" value="NZ_PQVG01000006.1"/>
</dbReference>
<sequence length="220" mass="25387">MQDLKPNEQRSQNAILLIWIALALNCISLVSSYFQYDLLQTAANGGEISTEAVTSNDNREQAIGIIQLIIFVLSAITFIQWFRRAYFNLHLRVNHLSQTEGWAAGCWFVPIVNLFKPYQIMKELFQETHLFLKRNEVHTREHLSIASLGLWWTFWIMDRFVGQFVFKYSMKAETIDELTTSTIAQLISNGIGIVLAIITINIITDYSKLELVMHKVKITE</sequence>
<keyword evidence="4" id="KW-1185">Reference proteome</keyword>
<dbReference type="InterPro" id="IPR025565">
    <property type="entry name" value="DUF4328"/>
</dbReference>
<feature type="transmembrane region" description="Helical" evidence="1">
    <location>
        <begin position="182"/>
        <end position="203"/>
    </location>
</feature>
<keyword evidence="1" id="KW-0472">Membrane</keyword>
<evidence type="ECO:0000313" key="4">
    <source>
        <dbReference type="Proteomes" id="UP000237310"/>
    </source>
</evidence>
<feature type="transmembrane region" description="Helical" evidence="1">
    <location>
        <begin position="62"/>
        <end position="82"/>
    </location>
</feature>
<feature type="domain" description="DUF4328" evidence="2">
    <location>
        <begin position="47"/>
        <end position="206"/>
    </location>
</feature>
<feature type="transmembrane region" description="Helical" evidence="1">
    <location>
        <begin position="143"/>
        <end position="162"/>
    </location>
</feature>
<name>A0A2S5A822_9FLAO</name>
<dbReference type="Pfam" id="PF14219">
    <property type="entry name" value="DUF4328"/>
    <property type="match status" value="1"/>
</dbReference>
<dbReference type="OrthoDB" id="4174975at2"/>
<comment type="caution">
    <text evidence="3">The sequence shown here is derived from an EMBL/GenBank/DDBJ whole genome shotgun (WGS) entry which is preliminary data.</text>
</comment>
<protein>
    <recommendedName>
        <fullName evidence="2">DUF4328 domain-containing protein</fullName>
    </recommendedName>
</protein>
<evidence type="ECO:0000256" key="1">
    <source>
        <dbReference type="SAM" id="Phobius"/>
    </source>
</evidence>
<dbReference type="EMBL" id="PQVG01000006">
    <property type="protein sequence ID" value="POY38664.1"/>
    <property type="molecule type" value="Genomic_DNA"/>
</dbReference>
<keyword evidence="1" id="KW-1133">Transmembrane helix</keyword>
<organism evidence="3 4">
    <name type="scientific">Flavobacterium alvei</name>
    <dbReference type="NCBI Taxonomy" id="2080416"/>
    <lineage>
        <taxon>Bacteria</taxon>
        <taxon>Pseudomonadati</taxon>
        <taxon>Bacteroidota</taxon>
        <taxon>Flavobacteriia</taxon>
        <taxon>Flavobacteriales</taxon>
        <taxon>Flavobacteriaceae</taxon>
        <taxon>Flavobacterium</taxon>
    </lineage>
</organism>
<proteinExistence type="predicted"/>